<sequence length="429" mass="47900">MNTDNYFAYNGIGFYADQSVLSLVLKGNNLLIGSIRKITHAPWNKISSLIYDYLPTIQEKKEITAADFRGSKMGYEHHLDLKVAVKVMNSEKGRELRAQLFIPENEVKTFLQLEGIAGCVPLEENRAKYNQLLLLLEENNVFKKSTNATSPTGFTREEVLREFIFSFIETKVFTSEMMSAGLRYALIPAISWICPPVGTTIKFIDGFDLVRPLCQETTVDLEGLARHKRRQKIAKYKEKLQHASVTPTSASSRLDVNAPLLATGMTAAALALQAPQPGRNIVPIAGALTLVGASLMVGYQFLLSSQEVANNNGLILTDNERDVPLGSVSYGNRPPALDLHLNSTANSTCYDVVAKIRKLLHSSQSGIRLADEFSQFIFDENIDLRVKHAEKLITTMNVTEFTCQDRDQMNNLLIDIFQFCLLLPEVGRY</sequence>
<reference evidence="2" key="2">
    <citation type="journal article" date="2020" name="Environ. Microbiol.">
        <title>The extreme plant-growth-promoting properties of Pantoea phytobeneficialis MSR2 revealed by functional and genomic analysis.</title>
        <authorList>
            <person name="Nascimento F.X."/>
            <person name="Hernandez A.G."/>
            <person name="Glick B.R."/>
            <person name="Rossi M.J."/>
        </authorList>
    </citation>
    <scope>NUCLEOTIDE SEQUENCE</scope>
    <source>
        <strain evidence="2">MSR2</strain>
    </source>
</reference>
<geneLocation type="plasmid" evidence="2">
    <name>pMSR2B</name>
</geneLocation>
<proteinExistence type="predicted"/>
<keyword evidence="2" id="KW-0614">Plasmid</keyword>
<reference evidence="3" key="1">
    <citation type="submission" date="2017-11" db="EMBL/GenBank/DDBJ databases">
        <title>Genome sequence of Pantoea sp. MSR2.</title>
        <authorList>
            <person name="Nascimento F.X."/>
        </authorList>
    </citation>
    <scope>NUCLEOTIDE SEQUENCE [LARGE SCALE GENOMIC DNA]</scope>
    <source>
        <strain evidence="3">MSR2</strain>
        <plasmid evidence="3">pmsr2b</plasmid>
    </source>
</reference>
<evidence type="ECO:0000313" key="4">
    <source>
        <dbReference type="Proteomes" id="UP001171299"/>
    </source>
</evidence>
<accession>A0AAP9HAF6</accession>
<dbReference type="KEGG" id="ppho:CTZ24_23995"/>
<dbReference type="RefSeq" id="WP_208726715.1">
    <property type="nucleotide sequence ID" value="NZ_CP024638.1"/>
</dbReference>
<organism evidence="2 3">
    <name type="scientific">Pantoea phytobeneficialis</name>
    <dbReference type="NCBI Taxonomy" id="2052056"/>
    <lineage>
        <taxon>Bacteria</taxon>
        <taxon>Pseudomonadati</taxon>
        <taxon>Pseudomonadota</taxon>
        <taxon>Gammaproteobacteria</taxon>
        <taxon>Enterobacterales</taxon>
        <taxon>Erwiniaceae</taxon>
        <taxon>Pantoea</taxon>
    </lineage>
</organism>
<dbReference type="Proteomes" id="UP001171299">
    <property type="component" value="Unassembled WGS sequence"/>
</dbReference>
<name>A0AAP9HAF6_9GAMM</name>
<dbReference type="AlphaFoldDB" id="A0AAP9HAF6"/>
<dbReference type="EMBL" id="JAUOOM010000011">
    <property type="protein sequence ID" value="MDO6407421.1"/>
    <property type="molecule type" value="Genomic_DNA"/>
</dbReference>
<keyword evidence="4" id="KW-1185">Reference proteome</keyword>
<geneLocation type="plasmid" evidence="3">
    <name>pmsr2b</name>
</geneLocation>
<evidence type="ECO:0000313" key="2">
    <source>
        <dbReference type="EMBL" id="QGR09532.1"/>
    </source>
</evidence>
<evidence type="ECO:0000313" key="1">
    <source>
        <dbReference type="EMBL" id="MDO6407421.1"/>
    </source>
</evidence>
<protein>
    <submittedName>
        <fullName evidence="2">Uncharacterized protein</fullName>
    </submittedName>
</protein>
<dbReference type="EMBL" id="CP024638">
    <property type="protein sequence ID" value="QGR09532.1"/>
    <property type="molecule type" value="Genomic_DNA"/>
</dbReference>
<gene>
    <name evidence="2" type="ORF">CTZ24_23995</name>
    <name evidence="1" type="ORF">Q3404_12615</name>
</gene>
<evidence type="ECO:0000313" key="3">
    <source>
        <dbReference type="Proteomes" id="UP000424872"/>
    </source>
</evidence>
<reference evidence="1" key="3">
    <citation type="submission" date="2023-07" db="EMBL/GenBank/DDBJ databases">
        <title>The extreme plant-growth-promoting properties of Pantoea phytobeneficialis PF55 revealed by functional and genomic analysis.</title>
        <authorList>
            <person name="Nascimento F.X."/>
            <person name="Marcio R.J."/>
        </authorList>
    </citation>
    <scope>NUCLEOTIDE SEQUENCE</scope>
    <source>
        <strain evidence="1">PF55</strain>
    </source>
</reference>
<dbReference type="Proteomes" id="UP000424872">
    <property type="component" value="Plasmid pMSR2B"/>
</dbReference>